<dbReference type="InterPro" id="IPR036388">
    <property type="entry name" value="WH-like_DNA-bd_sf"/>
</dbReference>
<protein>
    <recommendedName>
        <fullName evidence="1">HTH luxR-type domain-containing protein</fullName>
    </recommendedName>
</protein>
<name>A0ABU0X0P1_9PSEU</name>
<proteinExistence type="predicted"/>
<sequence>MQFLGLGTDAGIVYQTMIKYPHVGIAELGLWLTWSEGRLTRSLDELVQLNLIKADWQNQDRDEAVLIDPGVALHGLLEAQEAVLAYHQQDVARSRSLVSSMLAEYEQAQVDQGEFPDQRVLGSEAVQSFADSLADNCTSEMMSFSPGGPAPQPQEEADRAEDLRLLGRGVRIRRLYLESIANDTAAFGYARWLVEQGGEVRTVPSLPVRMSLYDRKVAIVAIDPHNSDEGIVVLRGAGVLTALCAFFDHAWEPATDLGVPVNRDVDGLTAQDHEVLRLLADGHTDAVVARKLGVSVRTTRRVIADLAERLGARSRFQVGVRAVEVGWLSGGRG</sequence>
<evidence type="ECO:0000313" key="2">
    <source>
        <dbReference type="EMBL" id="MDQ2585167.1"/>
    </source>
</evidence>
<dbReference type="SMART" id="SM00421">
    <property type="entry name" value="HTH_LUXR"/>
    <property type="match status" value="1"/>
</dbReference>
<dbReference type="InterPro" id="IPR016032">
    <property type="entry name" value="Sig_transdc_resp-reg_C-effctor"/>
</dbReference>
<feature type="domain" description="HTH luxR-type" evidence="1">
    <location>
        <begin position="261"/>
        <end position="326"/>
    </location>
</feature>
<keyword evidence="3" id="KW-1185">Reference proteome</keyword>
<evidence type="ECO:0000259" key="1">
    <source>
        <dbReference type="PROSITE" id="PS50043"/>
    </source>
</evidence>
<accession>A0ABU0X0P1</accession>
<dbReference type="PANTHER" id="PTHR34293:SF1">
    <property type="entry name" value="HTH-TYPE TRANSCRIPTIONAL REGULATOR TRMBL2"/>
    <property type="match status" value="1"/>
</dbReference>
<dbReference type="SUPFAM" id="SSF46894">
    <property type="entry name" value="C-terminal effector domain of the bipartite response regulators"/>
    <property type="match status" value="1"/>
</dbReference>
<organism evidence="2 3">
    <name type="scientific">Saccharothrix yanglingensis</name>
    <dbReference type="NCBI Taxonomy" id="659496"/>
    <lineage>
        <taxon>Bacteria</taxon>
        <taxon>Bacillati</taxon>
        <taxon>Actinomycetota</taxon>
        <taxon>Actinomycetes</taxon>
        <taxon>Pseudonocardiales</taxon>
        <taxon>Pseudonocardiaceae</taxon>
        <taxon>Saccharothrix</taxon>
    </lineage>
</organism>
<gene>
    <name evidence="2" type="ORF">CKY47_14490</name>
</gene>
<dbReference type="InterPro" id="IPR000792">
    <property type="entry name" value="Tscrpt_reg_LuxR_C"/>
</dbReference>
<comment type="caution">
    <text evidence="2">The sequence shown here is derived from an EMBL/GenBank/DDBJ whole genome shotgun (WGS) entry which is preliminary data.</text>
</comment>
<evidence type="ECO:0000313" key="3">
    <source>
        <dbReference type="Proteomes" id="UP001225605"/>
    </source>
</evidence>
<dbReference type="PANTHER" id="PTHR34293">
    <property type="entry name" value="HTH-TYPE TRANSCRIPTIONAL REGULATOR TRMBL2"/>
    <property type="match status" value="1"/>
</dbReference>
<dbReference type="Gene3D" id="1.10.10.10">
    <property type="entry name" value="Winged helix-like DNA-binding domain superfamily/Winged helix DNA-binding domain"/>
    <property type="match status" value="1"/>
</dbReference>
<dbReference type="EMBL" id="NSDM01000005">
    <property type="protein sequence ID" value="MDQ2585167.1"/>
    <property type="molecule type" value="Genomic_DNA"/>
</dbReference>
<dbReference type="Proteomes" id="UP001225605">
    <property type="component" value="Unassembled WGS sequence"/>
</dbReference>
<dbReference type="PROSITE" id="PS50043">
    <property type="entry name" value="HTH_LUXR_2"/>
    <property type="match status" value="1"/>
</dbReference>
<dbReference type="Pfam" id="PF00196">
    <property type="entry name" value="GerE"/>
    <property type="match status" value="1"/>
</dbReference>
<dbReference type="InterPro" id="IPR051797">
    <property type="entry name" value="TrmB-like"/>
</dbReference>
<dbReference type="RefSeq" id="WP_306746335.1">
    <property type="nucleotide sequence ID" value="NZ_NSDM01000005.1"/>
</dbReference>
<reference evidence="2 3" key="1">
    <citation type="submission" date="2017-06" db="EMBL/GenBank/DDBJ databases">
        <title>Cultured bacterium strain Saccharothrix yanglingensis Hhs.015.</title>
        <authorList>
            <person name="Xia Y."/>
        </authorList>
    </citation>
    <scope>NUCLEOTIDE SEQUENCE [LARGE SCALE GENOMIC DNA]</scope>
    <source>
        <strain evidence="2 3">Hhs.015</strain>
    </source>
</reference>